<evidence type="ECO:0000256" key="7">
    <source>
        <dbReference type="ARBA" id="ARBA00022723"/>
    </source>
</evidence>
<keyword evidence="9" id="KW-0862">Zinc</keyword>
<dbReference type="GO" id="GO:0005975">
    <property type="term" value="P:carbohydrate metabolic process"/>
    <property type="evidence" value="ECO:0007669"/>
    <property type="project" value="InterPro"/>
</dbReference>
<dbReference type="NCBIfam" id="TIGR01662">
    <property type="entry name" value="HAD-SF-IIIA"/>
    <property type="match status" value="1"/>
</dbReference>
<comment type="similarity">
    <text evidence="4">Belongs to the GmhB family.</text>
</comment>
<dbReference type="NCBIfam" id="NF006506">
    <property type="entry name" value="PRK08942.1"/>
    <property type="match status" value="1"/>
</dbReference>
<dbReference type="Gene3D" id="3.40.50.1000">
    <property type="entry name" value="HAD superfamily/HAD-like"/>
    <property type="match status" value="1"/>
</dbReference>
<dbReference type="CDD" id="cd07503">
    <property type="entry name" value="HAD_HisB-N"/>
    <property type="match status" value="1"/>
</dbReference>
<proteinExistence type="inferred from homology"/>
<dbReference type="PANTHER" id="PTHR42891">
    <property type="entry name" value="D-GLYCERO-BETA-D-MANNO-HEPTOSE-1,7-BISPHOSPHATE 7-PHOSPHATASE"/>
    <property type="match status" value="1"/>
</dbReference>
<dbReference type="FunFam" id="3.40.50.1000:FF:000168">
    <property type="entry name" value="D,D-heptose 1,7-bisphosphate phosphatase"/>
    <property type="match status" value="1"/>
</dbReference>
<evidence type="ECO:0000256" key="12">
    <source>
        <dbReference type="ARBA" id="ARBA00031828"/>
    </source>
</evidence>
<comment type="cofactor">
    <cofactor evidence="1">
        <name>Mg(2+)</name>
        <dbReference type="ChEBI" id="CHEBI:18420"/>
    </cofactor>
</comment>
<evidence type="ECO:0000256" key="10">
    <source>
        <dbReference type="ARBA" id="ARBA00022842"/>
    </source>
</evidence>
<dbReference type="InterPro" id="IPR006549">
    <property type="entry name" value="HAD-SF_hydro_IIIA"/>
</dbReference>
<evidence type="ECO:0000256" key="9">
    <source>
        <dbReference type="ARBA" id="ARBA00022833"/>
    </source>
</evidence>
<evidence type="ECO:0000256" key="11">
    <source>
        <dbReference type="ARBA" id="ARBA00023277"/>
    </source>
</evidence>
<dbReference type="GO" id="GO:0016791">
    <property type="term" value="F:phosphatase activity"/>
    <property type="evidence" value="ECO:0007669"/>
    <property type="project" value="InterPro"/>
</dbReference>
<dbReference type="GO" id="GO:0046872">
    <property type="term" value="F:metal ion binding"/>
    <property type="evidence" value="ECO:0007669"/>
    <property type="project" value="UniProtKB-KW"/>
</dbReference>
<evidence type="ECO:0000256" key="3">
    <source>
        <dbReference type="ARBA" id="ARBA00004496"/>
    </source>
</evidence>
<protein>
    <recommendedName>
        <fullName evidence="12">D,D-heptose 1,7-bisphosphate phosphatase</fullName>
    </recommendedName>
</protein>
<sequence length="182" mass="19693">MDFQRFILLDRDGVINEDSPHYIRSPAEWIPIPGSLEAIATFTQKRIGVVILTNQSTIGRGFMTESDLDSIHQCMRHAVEQAGGRIAAIYHCPHTPEAGCDCRKPKPGLFLRFAQDFGVPLDGIPAIGDSLRDLEAALHSGARPVLVLTGHGQETRAALARSTLEGIEIQPDLAAFAASLGI</sequence>
<dbReference type="InterPro" id="IPR023214">
    <property type="entry name" value="HAD_sf"/>
</dbReference>
<dbReference type="NCBIfam" id="TIGR01656">
    <property type="entry name" value="Histidinol-ppas"/>
    <property type="match status" value="1"/>
</dbReference>
<name>T1D2M8_9ZZZZ</name>
<keyword evidence="8" id="KW-0378">Hydrolase</keyword>
<keyword evidence="7" id="KW-0479">Metal-binding</keyword>
<dbReference type="GO" id="GO:0005737">
    <property type="term" value="C:cytoplasm"/>
    <property type="evidence" value="ECO:0007669"/>
    <property type="project" value="UniProtKB-SubCell"/>
</dbReference>
<dbReference type="SUPFAM" id="SSF56784">
    <property type="entry name" value="HAD-like"/>
    <property type="match status" value="1"/>
</dbReference>
<dbReference type="AlphaFoldDB" id="T1D2M8"/>
<accession>T1D2M8</accession>
<comment type="subunit">
    <text evidence="5">Monomer.</text>
</comment>
<comment type="subcellular location">
    <subcellularLocation>
        <location evidence="3">Cytoplasm</location>
    </subcellularLocation>
</comment>
<dbReference type="EMBL" id="AUZY01001003">
    <property type="protein sequence ID" value="EQD76705.1"/>
    <property type="molecule type" value="Genomic_DNA"/>
</dbReference>
<evidence type="ECO:0000256" key="6">
    <source>
        <dbReference type="ARBA" id="ARBA00022490"/>
    </source>
</evidence>
<keyword evidence="11" id="KW-0119">Carbohydrate metabolism</keyword>
<evidence type="ECO:0000313" key="13">
    <source>
        <dbReference type="EMBL" id="EQD76705.1"/>
    </source>
</evidence>
<keyword evidence="6" id="KW-0963">Cytoplasm</keyword>
<gene>
    <name evidence="13" type="ORF">B1B_01514</name>
</gene>
<dbReference type="PIRSF" id="PIRSF004682">
    <property type="entry name" value="GmhB"/>
    <property type="match status" value="1"/>
</dbReference>
<reference evidence="13" key="1">
    <citation type="submission" date="2013-08" db="EMBL/GenBank/DDBJ databases">
        <authorList>
            <person name="Mendez C."/>
            <person name="Richter M."/>
            <person name="Ferrer M."/>
            <person name="Sanchez J."/>
        </authorList>
    </citation>
    <scope>NUCLEOTIDE SEQUENCE</scope>
</reference>
<dbReference type="InterPro" id="IPR006543">
    <property type="entry name" value="Histidinol-phos"/>
</dbReference>
<evidence type="ECO:0000256" key="8">
    <source>
        <dbReference type="ARBA" id="ARBA00022801"/>
    </source>
</evidence>
<evidence type="ECO:0000256" key="5">
    <source>
        <dbReference type="ARBA" id="ARBA00011245"/>
    </source>
</evidence>
<organism evidence="13">
    <name type="scientific">mine drainage metagenome</name>
    <dbReference type="NCBI Taxonomy" id="410659"/>
    <lineage>
        <taxon>unclassified sequences</taxon>
        <taxon>metagenomes</taxon>
        <taxon>ecological metagenomes</taxon>
    </lineage>
</organism>
<reference evidence="13" key="2">
    <citation type="journal article" date="2014" name="ISME J.">
        <title>Microbial stratification in low pH oxic and suboxic macroscopic growths along an acid mine drainage.</title>
        <authorList>
            <person name="Mendez-Garcia C."/>
            <person name="Mesa V."/>
            <person name="Sprenger R.R."/>
            <person name="Richter M."/>
            <person name="Diez M.S."/>
            <person name="Solano J."/>
            <person name="Bargiela R."/>
            <person name="Golyshina O.V."/>
            <person name="Manteca A."/>
            <person name="Ramos J.L."/>
            <person name="Gallego J.R."/>
            <person name="Llorente I."/>
            <person name="Martins Dos Santos V.A."/>
            <person name="Jensen O.N."/>
            <person name="Pelaez A.I."/>
            <person name="Sanchez J."/>
            <person name="Ferrer M."/>
        </authorList>
    </citation>
    <scope>NUCLEOTIDE SEQUENCE</scope>
</reference>
<comment type="caution">
    <text evidence="13">The sequence shown here is derived from an EMBL/GenBank/DDBJ whole genome shotgun (WGS) entry which is preliminary data.</text>
</comment>
<evidence type="ECO:0000256" key="2">
    <source>
        <dbReference type="ARBA" id="ARBA00001947"/>
    </source>
</evidence>
<keyword evidence="10" id="KW-0460">Magnesium</keyword>
<dbReference type="Pfam" id="PF13242">
    <property type="entry name" value="Hydrolase_like"/>
    <property type="match status" value="1"/>
</dbReference>
<evidence type="ECO:0000256" key="1">
    <source>
        <dbReference type="ARBA" id="ARBA00001946"/>
    </source>
</evidence>
<dbReference type="InterPro" id="IPR036412">
    <property type="entry name" value="HAD-like_sf"/>
</dbReference>
<evidence type="ECO:0000256" key="4">
    <source>
        <dbReference type="ARBA" id="ARBA00005628"/>
    </source>
</evidence>
<dbReference type="PANTHER" id="PTHR42891:SF1">
    <property type="entry name" value="D-GLYCERO-BETA-D-MANNO-HEPTOSE-1,7-BISPHOSPHATE 7-PHOSPHATASE"/>
    <property type="match status" value="1"/>
</dbReference>
<comment type="cofactor">
    <cofactor evidence="2">
        <name>Zn(2+)</name>
        <dbReference type="ChEBI" id="CHEBI:29105"/>
    </cofactor>
</comment>
<dbReference type="InterPro" id="IPR004446">
    <property type="entry name" value="Heptose_bisP_phosphatase"/>
</dbReference>